<keyword evidence="2" id="KW-1185">Reference proteome</keyword>
<dbReference type="NCBIfam" id="TIGR00099">
    <property type="entry name" value="Cof-subfamily"/>
    <property type="match status" value="1"/>
</dbReference>
<dbReference type="OrthoDB" id="9781413at2"/>
<name>A0A3B0BQ19_9BACL</name>
<dbReference type="InterPro" id="IPR023214">
    <property type="entry name" value="HAD_sf"/>
</dbReference>
<dbReference type="SFLD" id="SFLDS00003">
    <property type="entry name" value="Haloacid_Dehalogenase"/>
    <property type="match status" value="1"/>
</dbReference>
<dbReference type="NCBIfam" id="TIGR01484">
    <property type="entry name" value="HAD-SF-IIB"/>
    <property type="match status" value="1"/>
</dbReference>
<dbReference type="SFLD" id="SFLDG01140">
    <property type="entry name" value="C2.B:_Phosphomannomutase_and_P"/>
    <property type="match status" value="1"/>
</dbReference>
<dbReference type="Proteomes" id="UP000282311">
    <property type="component" value="Unassembled WGS sequence"/>
</dbReference>
<evidence type="ECO:0000313" key="1">
    <source>
        <dbReference type="EMBL" id="RKN74127.1"/>
    </source>
</evidence>
<dbReference type="AlphaFoldDB" id="A0A3B0BQ19"/>
<dbReference type="InterPro" id="IPR036412">
    <property type="entry name" value="HAD-like_sf"/>
</dbReference>
<dbReference type="PANTHER" id="PTHR10000">
    <property type="entry name" value="PHOSPHOSERINE PHOSPHATASE"/>
    <property type="match status" value="1"/>
</dbReference>
<gene>
    <name evidence="1" type="ORF">D7M11_27110</name>
</gene>
<reference evidence="1 2" key="1">
    <citation type="journal article" date="2007" name="Int. J. Syst. Evol. Microbiol.">
        <title>Paenibacillus ginsengarvi sp. nov., isolated from soil from ginseng cultivation.</title>
        <authorList>
            <person name="Yoon M.H."/>
            <person name="Ten L.N."/>
            <person name="Im W.T."/>
        </authorList>
    </citation>
    <scope>NUCLEOTIDE SEQUENCE [LARGE SCALE GENOMIC DNA]</scope>
    <source>
        <strain evidence="1 2">KCTC 13059</strain>
    </source>
</reference>
<dbReference type="Gene3D" id="3.30.1240.10">
    <property type="match status" value="1"/>
</dbReference>
<dbReference type="RefSeq" id="WP_120750398.1">
    <property type="nucleotide sequence ID" value="NZ_RBAH01000025.1"/>
</dbReference>
<organism evidence="1 2">
    <name type="scientific">Paenibacillus ginsengarvi</name>
    <dbReference type="NCBI Taxonomy" id="400777"/>
    <lineage>
        <taxon>Bacteria</taxon>
        <taxon>Bacillati</taxon>
        <taxon>Bacillota</taxon>
        <taxon>Bacilli</taxon>
        <taxon>Bacillales</taxon>
        <taxon>Paenibacillaceae</taxon>
        <taxon>Paenibacillus</taxon>
    </lineage>
</organism>
<evidence type="ECO:0000313" key="2">
    <source>
        <dbReference type="Proteomes" id="UP000282311"/>
    </source>
</evidence>
<dbReference type="EMBL" id="RBAH01000025">
    <property type="protein sequence ID" value="RKN74127.1"/>
    <property type="molecule type" value="Genomic_DNA"/>
</dbReference>
<accession>A0A3B0BQ19</accession>
<dbReference type="GO" id="GO:0005829">
    <property type="term" value="C:cytosol"/>
    <property type="evidence" value="ECO:0007669"/>
    <property type="project" value="TreeGrafter"/>
</dbReference>
<comment type="caution">
    <text evidence="1">The sequence shown here is derived from an EMBL/GenBank/DDBJ whole genome shotgun (WGS) entry which is preliminary data.</text>
</comment>
<dbReference type="InterPro" id="IPR006379">
    <property type="entry name" value="HAD-SF_hydro_IIB"/>
</dbReference>
<dbReference type="InterPro" id="IPR000150">
    <property type="entry name" value="Cof"/>
</dbReference>
<dbReference type="Gene3D" id="3.40.50.1000">
    <property type="entry name" value="HAD superfamily/HAD-like"/>
    <property type="match status" value="1"/>
</dbReference>
<dbReference type="CDD" id="cd07516">
    <property type="entry name" value="HAD_Pase"/>
    <property type="match status" value="1"/>
</dbReference>
<dbReference type="GO" id="GO:0016791">
    <property type="term" value="F:phosphatase activity"/>
    <property type="evidence" value="ECO:0007669"/>
    <property type="project" value="TreeGrafter"/>
</dbReference>
<dbReference type="GO" id="GO:0000287">
    <property type="term" value="F:magnesium ion binding"/>
    <property type="evidence" value="ECO:0007669"/>
    <property type="project" value="TreeGrafter"/>
</dbReference>
<proteinExistence type="predicted"/>
<protein>
    <submittedName>
        <fullName evidence="1">HAD family phosphatase</fullName>
    </submittedName>
</protein>
<sequence length="254" mass="27696">MSYKLIALDMDGTLLRHGGIVSDENRKWIAEARRAGKHVILATGRPVRSVLPYAEELGLDSPLIINNGSEVWRTPSLLHSRHCLDSGLVARLFGAIRPYGGQLRYWAHTVSGKVDNESLSLAPSSQLQESIDALEWLQFAIRPDNPDHLPEIRREVESWNSLEISNSHPSNMEFNRLGISKASGLREVCGLLGVDLSETIAAGDSLNDIPMIRAAGFGVAMGNAQEPVKLAADAVAPTNAEDGVADIIRRYLLS</sequence>
<dbReference type="SUPFAM" id="SSF56784">
    <property type="entry name" value="HAD-like"/>
    <property type="match status" value="1"/>
</dbReference>
<dbReference type="PANTHER" id="PTHR10000:SF8">
    <property type="entry name" value="HAD SUPERFAMILY HYDROLASE-LIKE, TYPE 3"/>
    <property type="match status" value="1"/>
</dbReference>
<dbReference type="Pfam" id="PF08282">
    <property type="entry name" value="Hydrolase_3"/>
    <property type="match status" value="1"/>
</dbReference>